<dbReference type="InterPro" id="IPR017200">
    <property type="entry name" value="PqqE-like"/>
</dbReference>
<keyword evidence="6" id="KW-0411">Iron-sulfur</keyword>
<dbReference type="RefSeq" id="WP_109430360.1">
    <property type="nucleotide sequence ID" value="NZ_MPDK01000008.1"/>
</dbReference>
<dbReference type="EMBL" id="MPDK01000008">
    <property type="protein sequence ID" value="PWI57827.1"/>
    <property type="molecule type" value="Genomic_DNA"/>
</dbReference>
<dbReference type="SFLD" id="SFLDG01386">
    <property type="entry name" value="main_SPASM_domain-containing"/>
    <property type="match status" value="1"/>
</dbReference>
<dbReference type="InterPro" id="IPR007197">
    <property type="entry name" value="rSAM"/>
</dbReference>
<dbReference type="InterPro" id="IPR006638">
    <property type="entry name" value="Elp3/MiaA/NifB-like_rSAM"/>
</dbReference>
<sequence>MTTINFNERPILVFWESTRACLLACKHCRAEAIATPMNGELSTEEGIRFIESLTAFGRPYPVLIVTGGDALMRDDVFELVAKARALEIPVGMAPSVTPRLTDENIQKMRDLGVKVVSLSLDGATAETHETVRGIPGHFEQTLTALRKLVQVGFEVQVNTAVMRDNVTELPHLLQRLKEIGVHIWEVFFLIHVGRGKDSQEISAVECEDVSHLLYEASTYGITVRTVEAPFFRRVALERQSFDPENTAITADIAKHFHLGPLYRRLSAELKQRLGSPTSLPKAQTRGTRDGKGIIFVSHDGTVYPAGFLPIALGNVRQQALVDIYRDHPTLQAIRAGRFRGKCGLCEYRDSCGGSRSRAYSYERDPLGSDPACNYDPLTKKLISI</sequence>
<evidence type="ECO:0000313" key="9">
    <source>
        <dbReference type="Proteomes" id="UP000245380"/>
    </source>
</evidence>
<feature type="domain" description="Radical SAM core" evidence="7">
    <location>
        <begin position="7"/>
        <end position="222"/>
    </location>
</feature>
<dbReference type="GO" id="GO:0003824">
    <property type="term" value="F:catalytic activity"/>
    <property type="evidence" value="ECO:0007669"/>
    <property type="project" value="InterPro"/>
</dbReference>
<dbReference type="PROSITE" id="PS51918">
    <property type="entry name" value="RADICAL_SAM"/>
    <property type="match status" value="1"/>
</dbReference>
<evidence type="ECO:0000256" key="3">
    <source>
        <dbReference type="ARBA" id="ARBA00022691"/>
    </source>
</evidence>
<evidence type="ECO:0000256" key="2">
    <source>
        <dbReference type="ARBA" id="ARBA00022485"/>
    </source>
</evidence>
<keyword evidence="9" id="KW-1185">Reference proteome</keyword>
<dbReference type="PIRSF" id="PIRSF037420">
    <property type="entry name" value="PQQ_syn_pqqE"/>
    <property type="match status" value="1"/>
</dbReference>
<dbReference type="Pfam" id="PF13186">
    <property type="entry name" value="SPASM"/>
    <property type="match status" value="1"/>
</dbReference>
<dbReference type="Gene3D" id="3.20.20.70">
    <property type="entry name" value="Aldolase class I"/>
    <property type="match status" value="1"/>
</dbReference>
<dbReference type="GO" id="GO:0051539">
    <property type="term" value="F:4 iron, 4 sulfur cluster binding"/>
    <property type="evidence" value="ECO:0007669"/>
    <property type="project" value="UniProtKB-KW"/>
</dbReference>
<dbReference type="AlphaFoldDB" id="A0A2U3D971"/>
<dbReference type="SUPFAM" id="SSF102114">
    <property type="entry name" value="Radical SAM enzymes"/>
    <property type="match status" value="1"/>
</dbReference>
<dbReference type="InterPro" id="IPR050377">
    <property type="entry name" value="Radical_SAM_PqqE_MftC-like"/>
</dbReference>
<dbReference type="PANTHER" id="PTHR11228">
    <property type="entry name" value="RADICAL SAM DOMAIN PROTEIN"/>
    <property type="match status" value="1"/>
</dbReference>
<dbReference type="PANTHER" id="PTHR11228:SF34">
    <property type="entry name" value="TUNGSTEN-CONTAINING ALDEHYDE FERREDOXIN OXIDOREDUCTASE COFACTOR MODIFYING PROTEIN"/>
    <property type="match status" value="1"/>
</dbReference>
<dbReference type="CDD" id="cd21123">
    <property type="entry name" value="SPASM_MftC-like"/>
    <property type="match status" value="1"/>
</dbReference>
<comment type="cofactor">
    <cofactor evidence="1">
        <name>[4Fe-4S] cluster</name>
        <dbReference type="ChEBI" id="CHEBI:49883"/>
    </cofactor>
</comment>
<dbReference type="CDD" id="cd01335">
    <property type="entry name" value="Radical_SAM"/>
    <property type="match status" value="1"/>
</dbReference>
<reference evidence="8 9" key="1">
    <citation type="submission" date="2016-11" db="EMBL/GenBank/DDBJ databases">
        <title>Comparative genomics of Acidibacillus ferroxidans species.</title>
        <authorList>
            <person name="Oliveira G."/>
            <person name="Nunes G."/>
            <person name="Oliveira R."/>
            <person name="Araujo F."/>
            <person name="Salim A."/>
            <person name="Scholte L."/>
            <person name="Morais D."/>
            <person name="Nancucheo I."/>
            <person name="Johnson D.B."/>
            <person name="Grail B."/>
            <person name="Bittencourt J."/>
            <person name="Valadares R."/>
        </authorList>
    </citation>
    <scope>NUCLEOTIDE SEQUENCE [LARGE SCALE GENOMIC DNA]</scope>
    <source>
        <strain evidence="8 9">Y002</strain>
    </source>
</reference>
<keyword evidence="2" id="KW-0004">4Fe-4S</keyword>
<accession>A0A2U3D971</accession>
<evidence type="ECO:0000256" key="5">
    <source>
        <dbReference type="ARBA" id="ARBA00023004"/>
    </source>
</evidence>
<name>A0A2U3D971_SULT2</name>
<dbReference type="GO" id="GO:0046872">
    <property type="term" value="F:metal ion binding"/>
    <property type="evidence" value="ECO:0007669"/>
    <property type="project" value="UniProtKB-KW"/>
</dbReference>
<dbReference type="InterPro" id="IPR023885">
    <property type="entry name" value="4Fe4S-binding_SPASM_dom"/>
</dbReference>
<keyword evidence="3" id="KW-0949">S-adenosyl-L-methionine</keyword>
<dbReference type="Pfam" id="PF04055">
    <property type="entry name" value="Radical_SAM"/>
    <property type="match status" value="1"/>
</dbReference>
<keyword evidence="4" id="KW-0479">Metal-binding</keyword>
<organism evidence="8 9">
    <name type="scientific">Sulfoacidibacillus thermotolerans</name>
    <name type="common">Acidibacillus sulfuroxidans</name>
    <dbReference type="NCBI Taxonomy" id="1765684"/>
    <lineage>
        <taxon>Bacteria</taxon>
        <taxon>Bacillati</taxon>
        <taxon>Bacillota</taxon>
        <taxon>Bacilli</taxon>
        <taxon>Bacillales</taxon>
        <taxon>Alicyclobacillaceae</taxon>
        <taxon>Sulfoacidibacillus</taxon>
    </lineage>
</organism>
<dbReference type="Proteomes" id="UP000245380">
    <property type="component" value="Unassembled WGS sequence"/>
</dbReference>
<dbReference type="InterPro" id="IPR013785">
    <property type="entry name" value="Aldolase_TIM"/>
</dbReference>
<comment type="caution">
    <text evidence="8">The sequence shown here is derived from an EMBL/GenBank/DDBJ whole genome shotgun (WGS) entry which is preliminary data.</text>
</comment>
<evidence type="ECO:0000256" key="6">
    <source>
        <dbReference type="ARBA" id="ARBA00023014"/>
    </source>
</evidence>
<dbReference type="InterPro" id="IPR058240">
    <property type="entry name" value="rSAM_sf"/>
</dbReference>
<dbReference type="OrthoDB" id="9782387at2"/>
<evidence type="ECO:0000256" key="1">
    <source>
        <dbReference type="ARBA" id="ARBA00001966"/>
    </source>
</evidence>
<protein>
    <submittedName>
        <fullName evidence="8">Radical SAM/SPASM domain-containing protein</fullName>
    </submittedName>
</protein>
<evidence type="ECO:0000256" key="4">
    <source>
        <dbReference type="ARBA" id="ARBA00022723"/>
    </source>
</evidence>
<dbReference type="SFLD" id="SFLDS00029">
    <property type="entry name" value="Radical_SAM"/>
    <property type="match status" value="1"/>
</dbReference>
<gene>
    <name evidence="8" type="ORF">BM613_06455</name>
</gene>
<evidence type="ECO:0000259" key="7">
    <source>
        <dbReference type="PROSITE" id="PS51918"/>
    </source>
</evidence>
<dbReference type="SFLD" id="SFLDG01067">
    <property type="entry name" value="SPASM/twitch_domain_containing"/>
    <property type="match status" value="1"/>
</dbReference>
<proteinExistence type="predicted"/>
<dbReference type="SMART" id="SM00729">
    <property type="entry name" value="Elp3"/>
    <property type="match status" value="1"/>
</dbReference>
<keyword evidence="5" id="KW-0408">Iron</keyword>
<evidence type="ECO:0000313" key="8">
    <source>
        <dbReference type="EMBL" id="PWI57827.1"/>
    </source>
</evidence>
<dbReference type="NCBIfam" id="TIGR04053">
    <property type="entry name" value="TIGR04053 family radical SAM/SPASM domain-containing protein"/>
    <property type="match status" value="1"/>
</dbReference>